<evidence type="ECO:0000313" key="2">
    <source>
        <dbReference type="EMBL" id="KAK7461350.1"/>
    </source>
</evidence>
<dbReference type="EMBL" id="JBANRG010000013">
    <property type="protein sequence ID" value="KAK7461350.1"/>
    <property type="molecule type" value="Genomic_DNA"/>
</dbReference>
<keyword evidence="3" id="KW-1185">Reference proteome</keyword>
<evidence type="ECO:0000256" key="1">
    <source>
        <dbReference type="SAM" id="MobiDB-lite"/>
    </source>
</evidence>
<proteinExistence type="predicted"/>
<evidence type="ECO:0000313" key="3">
    <source>
        <dbReference type="Proteomes" id="UP001498398"/>
    </source>
</evidence>
<dbReference type="InterPro" id="IPR032675">
    <property type="entry name" value="LRR_dom_sf"/>
</dbReference>
<protein>
    <recommendedName>
        <fullName evidence="4">F-box domain-containing protein</fullName>
    </recommendedName>
</protein>
<accession>A0ABR1JLC8</accession>
<feature type="compositionally biased region" description="Basic and acidic residues" evidence="1">
    <location>
        <begin position="436"/>
        <end position="446"/>
    </location>
</feature>
<organism evidence="2 3">
    <name type="scientific">Marasmiellus scandens</name>
    <dbReference type="NCBI Taxonomy" id="2682957"/>
    <lineage>
        <taxon>Eukaryota</taxon>
        <taxon>Fungi</taxon>
        <taxon>Dikarya</taxon>
        <taxon>Basidiomycota</taxon>
        <taxon>Agaricomycotina</taxon>
        <taxon>Agaricomycetes</taxon>
        <taxon>Agaricomycetidae</taxon>
        <taxon>Agaricales</taxon>
        <taxon>Marasmiineae</taxon>
        <taxon>Omphalotaceae</taxon>
        <taxon>Marasmiellus</taxon>
    </lineage>
</organism>
<feature type="compositionally biased region" description="Basic and acidic residues" evidence="1">
    <location>
        <begin position="531"/>
        <end position="555"/>
    </location>
</feature>
<sequence length="640" mass="71576">MVVDEDVLPHFIVETPALSVSQTCVHWRKLAKSIPSLWSDMLLSLTHDKMSLAKLVETYLLHSGSAPLTLFIEAWEPDGYQYATTLSACGSTILKSLINHANRWRKIKFALSIRIFRDFDWSPHCINCDILEEVMIPDDTDVLGLEMSRFRRLLSHCPRLYKLYVDNGFSSSLLQSLPCLQLTAVYITSCGVDMDCDDICRLLRRCPNLSYLYIQPDFHEAVVGPSLASSVTCSRLRSLTVSLNEPDVSSHNSVLICTNIFHSITASALDTLRLFGDKDPENTEKQLKLFLDSILSFLQRSSCRLQSLQLVGDFITTEELLKLLQQLPSLVHFSIEGASRRFGLLEALTVSFDQSETGPQAVLLPNLIEIDLGISLDCEDIPIYENGEVPEGVAAPVKQEGHREEHSDVTREGGLTRIQGSAQKVLSCEGCKGVEAQHRWETSRSDGDEETFAVTNEEIAGDNGSEPTKKPNGKRETDKILTAAGDNRNQTEDIARNKEKRDAERNEVSEKQGGNLVEQKLPEGVIIIRSTRNDDGHTANAETQDKHIPESRGMVEEPQGNTRSADSVQHAVDKVCNMIQSRRYYDVNQMSFPCVAKFILGIKAKSDSEQRWAQRFSSNLGPRLQSLLGRDGYIMVMVLE</sequence>
<dbReference type="SUPFAM" id="SSF52047">
    <property type="entry name" value="RNI-like"/>
    <property type="match status" value="1"/>
</dbReference>
<feature type="compositionally biased region" description="Basic and acidic residues" evidence="1">
    <location>
        <begin position="467"/>
        <end position="479"/>
    </location>
</feature>
<dbReference type="Proteomes" id="UP001498398">
    <property type="component" value="Unassembled WGS sequence"/>
</dbReference>
<feature type="region of interest" description="Disordered" evidence="1">
    <location>
        <begin position="436"/>
        <end position="567"/>
    </location>
</feature>
<dbReference type="Gene3D" id="3.80.10.10">
    <property type="entry name" value="Ribonuclease Inhibitor"/>
    <property type="match status" value="1"/>
</dbReference>
<feature type="compositionally biased region" description="Basic and acidic residues" evidence="1">
    <location>
        <begin position="489"/>
        <end position="510"/>
    </location>
</feature>
<evidence type="ECO:0008006" key="4">
    <source>
        <dbReference type="Google" id="ProtNLM"/>
    </source>
</evidence>
<comment type="caution">
    <text evidence="2">The sequence shown here is derived from an EMBL/GenBank/DDBJ whole genome shotgun (WGS) entry which is preliminary data.</text>
</comment>
<reference evidence="2 3" key="1">
    <citation type="submission" date="2024-01" db="EMBL/GenBank/DDBJ databases">
        <title>A draft genome for the cacao thread blight pathogen Marasmiellus scandens.</title>
        <authorList>
            <person name="Baruah I.K."/>
            <person name="Leung J."/>
            <person name="Bukari Y."/>
            <person name="Amoako-Attah I."/>
            <person name="Meinhardt L.W."/>
            <person name="Bailey B.A."/>
            <person name="Cohen S.P."/>
        </authorList>
    </citation>
    <scope>NUCLEOTIDE SEQUENCE [LARGE SCALE GENOMIC DNA]</scope>
    <source>
        <strain evidence="2 3">GH-19</strain>
    </source>
</reference>
<gene>
    <name evidence="2" type="ORF">VKT23_008528</name>
</gene>
<name>A0ABR1JLC8_9AGAR</name>